<evidence type="ECO:0000256" key="2">
    <source>
        <dbReference type="ARBA" id="ARBA00022695"/>
    </source>
</evidence>
<dbReference type="SUPFAM" id="SSF52374">
    <property type="entry name" value="Nucleotidylyl transferase"/>
    <property type="match status" value="1"/>
</dbReference>
<dbReference type="PANTHER" id="PTHR43793:SF1">
    <property type="entry name" value="FAD SYNTHASE"/>
    <property type="match status" value="1"/>
</dbReference>
<dbReference type="NCBIfam" id="TIGR00125">
    <property type="entry name" value="cyt_tran_rel"/>
    <property type="match status" value="1"/>
</dbReference>
<sequence>MTTVITFGTFDVFHVGHLNILHRARALGDRLVVGVSSDALNQQKKGRTPIYGQRDRLAIIAGLKCVDEVFIEESLDLKADYIRRFNADMLVMGDDWAGRFDSFSFLCPVIYFPRTPSISTTSLIEVIRND</sequence>
<dbReference type="Pfam" id="PF01467">
    <property type="entry name" value="CTP_transf_like"/>
    <property type="match status" value="1"/>
</dbReference>
<dbReference type="GO" id="GO:0016779">
    <property type="term" value="F:nucleotidyltransferase activity"/>
    <property type="evidence" value="ECO:0007669"/>
    <property type="project" value="UniProtKB-KW"/>
</dbReference>
<evidence type="ECO:0000313" key="4">
    <source>
        <dbReference type="EMBL" id="MEE9655065.1"/>
    </source>
</evidence>
<keyword evidence="2 4" id="KW-0548">Nucleotidyltransferase</keyword>
<dbReference type="EMBL" id="JAZKKV010000001">
    <property type="protein sequence ID" value="MEE9655065.1"/>
    <property type="molecule type" value="Genomic_DNA"/>
</dbReference>
<organism evidence="4 5">
    <name type="scientific">Kluyvera ascorbata</name>
    <dbReference type="NCBI Taxonomy" id="51288"/>
    <lineage>
        <taxon>Bacteria</taxon>
        <taxon>Pseudomonadati</taxon>
        <taxon>Pseudomonadota</taxon>
        <taxon>Gammaproteobacteria</taxon>
        <taxon>Enterobacterales</taxon>
        <taxon>Enterobacteriaceae</taxon>
        <taxon>Kluyvera</taxon>
    </lineage>
</organism>
<keyword evidence="5" id="KW-1185">Reference proteome</keyword>
<dbReference type="Gene3D" id="3.40.50.620">
    <property type="entry name" value="HUPs"/>
    <property type="match status" value="1"/>
</dbReference>
<dbReference type="RefSeq" id="WP_331388365.1">
    <property type="nucleotide sequence ID" value="NZ_JAZKKV010000001.1"/>
</dbReference>
<accession>A0AB35X739</accession>
<dbReference type="Proteomes" id="UP001331691">
    <property type="component" value="Unassembled WGS sequence"/>
</dbReference>
<gene>
    <name evidence="4" type="ORF">V4836_13055</name>
</gene>
<dbReference type="InterPro" id="IPR014729">
    <property type="entry name" value="Rossmann-like_a/b/a_fold"/>
</dbReference>
<dbReference type="InterPro" id="IPR050385">
    <property type="entry name" value="Archaeal_FAD_synthase"/>
</dbReference>
<evidence type="ECO:0000313" key="5">
    <source>
        <dbReference type="Proteomes" id="UP001331691"/>
    </source>
</evidence>
<dbReference type="AlphaFoldDB" id="A0AB35X739"/>
<keyword evidence="1" id="KW-0808">Transferase</keyword>
<evidence type="ECO:0000256" key="1">
    <source>
        <dbReference type="ARBA" id="ARBA00022679"/>
    </source>
</evidence>
<dbReference type="PANTHER" id="PTHR43793">
    <property type="entry name" value="FAD SYNTHASE"/>
    <property type="match status" value="1"/>
</dbReference>
<proteinExistence type="predicted"/>
<evidence type="ECO:0000259" key="3">
    <source>
        <dbReference type="Pfam" id="PF01467"/>
    </source>
</evidence>
<protein>
    <submittedName>
        <fullName evidence="4">Adenylyltransferase/cytidyltransferase family protein</fullName>
    </submittedName>
</protein>
<comment type="caution">
    <text evidence="4">The sequence shown here is derived from an EMBL/GenBank/DDBJ whole genome shotgun (WGS) entry which is preliminary data.</text>
</comment>
<feature type="domain" description="Cytidyltransferase-like" evidence="3">
    <location>
        <begin position="5"/>
        <end position="122"/>
    </location>
</feature>
<dbReference type="InterPro" id="IPR004821">
    <property type="entry name" value="Cyt_trans-like"/>
</dbReference>
<name>A0AB35X739_9ENTR</name>
<reference evidence="4 5" key="1">
    <citation type="submission" date="2023-10" db="EMBL/GenBank/DDBJ databases">
        <title>Wastewater isolates of ESBL- and carbapenemase-producing Gram-negative bacteria from New Zealand.</title>
        <authorList>
            <person name="Straub C."/>
            <person name="Weaver L."/>
            <person name="Cornelius A."/>
            <person name="Mcgill E."/>
            <person name="Dyet K."/>
            <person name="White L."/>
            <person name="Pattis I."/>
        </authorList>
    </citation>
    <scope>NUCLEOTIDE SEQUENCE [LARGE SCALE GENOMIC DNA]</scope>
    <source>
        <strain evidence="4 5">ESBL09</strain>
    </source>
</reference>